<evidence type="ECO:0008006" key="4">
    <source>
        <dbReference type="Google" id="ProtNLM"/>
    </source>
</evidence>
<feature type="region of interest" description="Disordered" evidence="1">
    <location>
        <begin position="1"/>
        <end position="25"/>
    </location>
</feature>
<accession>A0AAU7WA94</accession>
<protein>
    <recommendedName>
        <fullName evidence="4">DUF4307 domain-containing protein</fullName>
    </recommendedName>
</protein>
<dbReference type="RefSeq" id="WP_350349401.1">
    <property type="nucleotide sequence ID" value="NZ_CP158374.1"/>
</dbReference>
<organism evidence="3">
    <name type="scientific">Agromyces sp. G08B096</name>
    <dbReference type="NCBI Taxonomy" id="3156399"/>
    <lineage>
        <taxon>Bacteria</taxon>
        <taxon>Bacillati</taxon>
        <taxon>Actinomycetota</taxon>
        <taxon>Actinomycetes</taxon>
        <taxon>Micrococcales</taxon>
        <taxon>Microbacteriaceae</taxon>
        <taxon>Agromyces</taxon>
    </lineage>
</organism>
<evidence type="ECO:0000313" key="3">
    <source>
        <dbReference type="EMBL" id="XBX83398.1"/>
    </source>
</evidence>
<dbReference type="EMBL" id="CP158374">
    <property type="protein sequence ID" value="XBX83398.1"/>
    <property type="molecule type" value="Genomic_DNA"/>
</dbReference>
<feature type="transmembrane region" description="Helical" evidence="2">
    <location>
        <begin position="37"/>
        <end position="58"/>
    </location>
</feature>
<keyword evidence="2" id="KW-0472">Membrane</keyword>
<evidence type="ECO:0000256" key="2">
    <source>
        <dbReference type="SAM" id="Phobius"/>
    </source>
</evidence>
<proteinExistence type="predicted"/>
<gene>
    <name evidence="3" type="ORF">ABIQ69_05650</name>
</gene>
<name>A0AAU7WA94_9MICO</name>
<reference evidence="3" key="1">
    <citation type="submission" date="2024-05" db="EMBL/GenBank/DDBJ databases">
        <authorList>
            <person name="Yu L."/>
        </authorList>
    </citation>
    <scope>NUCLEOTIDE SEQUENCE</scope>
    <source>
        <strain evidence="3">G08B096</strain>
    </source>
</reference>
<keyword evidence="2" id="KW-0812">Transmembrane</keyword>
<sequence>MSGGGLPPELAPGGPDDGADDAAGPVRGARRQRMLRWVVVVALVAMVAPLVLSLAAVAQSSADRACRITVARFDDHATGSRVSFEVFGPAGPGWICTAERPGGDRVIANLGLVPSVPAAPLPGERGV</sequence>
<keyword evidence="2" id="KW-1133">Transmembrane helix</keyword>
<dbReference type="AlphaFoldDB" id="A0AAU7WA94"/>
<evidence type="ECO:0000256" key="1">
    <source>
        <dbReference type="SAM" id="MobiDB-lite"/>
    </source>
</evidence>